<protein>
    <submittedName>
        <fullName evidence="8">Uncharacterized membrane protein YjfL, UPF0719 family</fullName>
    </submittedName>
</protein>
<evidence type="ECO:0000256" key="3">
    <source>
        <dbReference type="ARBA" id="ARBA00022475"/>
    </source>
</evidence>
<evidence type="ECO:0000256" key="7">
    <source>
        <dbReference type="SAM" id="Phobius"/>
    </source>
</evidence>
<dbReference type="GO" id="GO:0005886">
    <property type="term" value="C:plasma membrane"/>
    <property type="evidence" value="ECO:0007669"/>
    <property type="project" value="UniProtKB-SubCell"/>
</dbReference>
<comment type="similarity">
    <text evidence="2">Belongs to the UPF0719 family.</text>
</comment>
<keyword evidence="3" id="KW-1003">Cell membrane</keyword>
<evidence type="ECO:0000256" key="6">
    <source>
        <dbReference type="ARBA" id="ARBA00023136"/>
    </source>
</evidence>
<dbReference type="EMBL" id="FMCX01000001">
    <property type="protein sequence ID" value="SCE86026.1"/>
    <property type="molecule type" value="Genomic_DNA"/>
</dbReference>
<keyword evidence="5 7" id="KW-1133">Transmembrane helix</keyword>
<dbReference type="STRING" id="262898.GA0070564_1011364"/>
<gene>
    <name evidence="8" type="ORF">GA0070564_1011364</name>
</gene>
<evidence type="ECO:0000256" key="2">
    <source>
        <dbReference type="ARBA" id="ARBA00005779"/>
    </source>
</evidence>
<reference evidence="9" key="1">
    <citation type="submission" date="2016-06" db="EMBL/GenBank/DDBJ databases">
        <authorList>
            <person name="Varghese N."/>
            <person name="Submissions Spin"/>
        </authorList>
    </citation>
    <scope>NUCLEOTIDE SEQUENCE [LARGE SCALE GENOMIC DNA]</scope>
    <source>
        <strain evidence="9">DSM 44830</strain>
    </source>
</reference>
<sequence length="152" mass="15588">MTRSDERILEFPVQNLVTDLVVTLAYGAVGVVLMAVGYLLVDLTTPGKLHELIWAQRNRNAALLLASNLAGVGTIVVAAIAASADDFALGLVGAAAYGLLGLLIMAAAFVLLDLATPGRLGEILVDPEPHPAVWVSGVVHLATGAIIAAAIS</sequence>
<evidence type="ECO:0000313" key="8">
    <source>
        <dbReference type="EMBL" id="SCE86026.1"/>
    </source>
</evidence>
<comment type="subcellular location">
    <subcellularLocation>
        <location evidence="1">Cell membrane</location>
        <topology evidence="1">Multi-pass membrane protein</topology>
    </subcellularLocation>
</comment>
<keyword evidence="9" id="KW-1185">Reference proteome</keyword>
<dbReference type="Proteomes" id="UP000199504">
    <property type="component" value="Unassembled WGS sequence"/>
</dbReference>
<keyword evidence="6 7" id="KW-0472">Membrane</keyword>
<proteinExistence type="inferred from homology"/>
<evidence type="ECO:0000256" key="1">
    <source>
        <dbReference type="ARBA" id="ARBA00004651"/>
    </source>
</evidence>
<name>A0A1C4VPW1_9ACTN</name>
<feature type="transmembrane region" description="Helical" evidence="7">
    <location>
        <begin position="20"/>
        <end position="41"/>
    </location>
</feature>
<feature type="transmembrane region" description="Helical" evidence="7">
    <location>
        <begin position="132"/>
        <end position="151"/>
    </location>
</feature>
<evidence type="ECO:0000313" key="9">
    <source>
        <dbReference type="Proteomes" id="UP000199504"/>
    </source>
</evidence>
<dbReference type="InterPro" id="IPR007140">
    <property type="entry name" value="DUF350"/>
</dbReference>
<feature type="transmembrane region" description="Helical" evidence="7">
    <location>
        <begin position="62"/>
        <end position="81"/>
    </location>
</feature>
<evidence type="ECO:0000256" key="4">
    <source>
        <dbReference type="ARBA" id="ARBA00022692"/>
    </source>
</evidence>
<evidence type="ECO:0000256" key="5">
    <source>
        <dbReference type="ARBA" id="ARBA00022989"/>
    </source>
</evidence>
<feature type="transmembrane region" description="Helical" evidence="7">
    <location>
        <begin position="87"/>
        <end position="112"/>
    </location>
</feature>
<dbReference type="Pfam" id="PF03994">
    <property type="entry name" value="DUF350"/>
    <property type="match status" value="1"/>
</dbReference>
<keyword evidence="4 7" id="KW-0812">Transmembrane</keyword>
<organism evidence="8 9">
    <name type="scientific">Micromonospora mirobrigensis</name>
    <dbReference type="NCBI Taxonomy" id="262898"/>
    <lineage>
        <taxon>Bacteria</taxon>
        <taxon>Bacillati</taxon>
        <taxon>Actinomycetota</taxon>
        <taxon>Actinomycetes</taxon>
        <taxon>Micromonosporales</taxon>
        <taxon>Micromonosporaceae</taxon>
        <taxon>Micromonospora</taxon>
    </lineage>
</organism>
<accession>A0A1C4VPW1</accession>
<dbReference type="AlphaFoldDB" id="A0A1C4VPW1"/>